<dbReference type="EMBL" id="FSQT01000002">
    <property type="protein sequence ID" value="SIN35603.1"/>
    <property type="molecule type" value="Genomic_DNA"/>
</dbReference>
<evidence type="ECO:0000313" key="1">
    <source>
        <dbReference type="EMBL" id="SIN35603.1"/>
    </source>
</evidence>
<name>A0A1N6ANI5_9ACTN</name>
<reference evidence="2" key="1">
    <citation type="submission" date="2016-12" db="EMBL/GenBank/DDBJ databases">
        <authorList>
            <person name="Varghese N."/>
            <person name="Submissions S."/>
        </authorList>
    </citation>
    <scope>NUCLEOTIDE SEQUENCE [LARGE SCALE GENOMIC DNA]</scope>
    <source>
        <strain evidence="2">DSM 45599</strain>
    </source>
</reference>
<dbReference type="STRING" id="709881.SAMN04489832_5835"/>
<organism evidence="1 2">
    <name type="scientific">Micromonospora cremea</name>
    <dbReference type="NCBI Taxonomy" id="709881"/>
    <lineage>
        <taxon>Bacteria</taxon>
        <taxon>Bacillati</taxon>
        <taxon>Actinomycetota</taxon>
        <taxon>Actinomycetes</taxon>
        <taxon>Micromonosporales</taxon>
        <taxon>Micromonosporaceae</taxon>
        <taxon>Micromonospora</taxon>
    </lineage>
</organism>
<sequence>MLRLGAADVGMTVDTANRLQGRDYGLDRCVVPGEAGRLTVFSLSLPLGA</sequence>
<proteinExistence type="predicted"/>
<dbReference type="Proteomes" id="UP000185124">
    <property type="component" value="Unassembled WGS sequence"/>
</dbReference>
<accession>A0A1N6ANI5</accession>
<protein>
    <submittedName>
        <fullName evidence="1">Uncharacterized protein</fullName>
    </submittedName>
</protein>
<keyword evidence="2" id="KW-1185">Reference proteome</keyword>
<evidence type="ECO:0000313" key="2">
    <source>
        <dbReference type="Proteomes" id="UP000185124"/>
    </source>
</evidence>
<dbReference type="AlphaFoldDB" id="A0A1N6ANI5"/>
<gene>
    <name evidence="1" type="ORF">SAMN04489832_5835</name>
</gene>